<organism evidence="2">
    <name type="scientific">termite gut metagenome</name>
    <dbReference type="NCBI Taxonomy" id="433724"/>
    <lineage>
        <taxon>unclassified sequences</taxon>
        <taxon>metagenomes</taxon>
        <taxon>organismal metagenomes</taxon>
    </lineage>
</organism>
<dbReference type="AlphaFoldDB" id="A0A5J4QCZ5"/>
<dbReference type="Pfam" id="PF13155">
    <property type="entry name" value="Toprim_2"/>
    <property type="match status" value="1"/>
</dbReference>
<comment type="caution">
    <text evidence="2">The sequence shown here is derived from an EMBL/GenBank/DDBJ whole genome shotgun (WGS) entry which is preliminary data.</text>
</comment>
<reference evidence="2" key="1">
    <citation type="submission" date="2019-03" db="EMBL/GenBank/DDBJ databases">
        <title>Single cell metagenomics reveals metabolic interactions within the superorganism composed of flagellate Streblomastix strix and complex community of Bacteroidetes bacteria on its surface.</title>
        <authorList>
            <person name="Treitli S.C."/>
            <person name="Kolisko M."/>
            <person name="Husnik F."/>
            <person name="Keeling P."/>
            <person name="Hampl V."/>
        </authorList>
    </citation>
    <scope>NUCLEOTIDE SEQUENCE</scope>
    <source>
        <strain evidence="2">STM</strain>
    </source>
</reference>
<dbReference type="InterPro" id="IPR002694">
    <property type="entry name" value="Znf_CHC2"/>
</dbReference>
<dbReference type="GO" id="GO:0008270">
    <property type="term" value="F:zinc ion binding"/>
    <property type="evidence" value="ECO:0007669"/>
    <property type="project" value="InterPro"/>
</dbReference>
<dbReference type="EC" id="2.7.7.-" evidence="2"/>
<proteinExistence type="predicted"/>
<feature type="domain" description="Zinc finger CHC2-type" evidence="1">
    <location>
        <begin position="23"/>
        <end position="82"/>
    </location>
</feature>
<evidence type="ECO:0000259" key="1">
    <source>
        <dbReference type="Pfam" id="PF01807"/>
    </source>
</evidence>
<sequence>MNIAQAKNIPLAGYLQSIGITPCKKQGNNLWYYSPFRKETEASFKVNLVRNQWFDFGIGKGGNMLDFVMEQQGIEDISHALQILSGKTSTISPANSFSFRRQENLSAYEEIRIQSLENPLLIQYLKERKIHIPFAQQFCKEVHFRFKDKPYFAIGFKNNMEGYELRNKYFQGTFSPKGITTIKQGNDSCCIFEGFLDYLSYLTLKQTHNPEYPNIEKQDYIILNSVSNVSKGIDIISGYKAKYCYLDNDKVGASAYEEIRSKCGLNVSDKSVHYRGYKDLNDYLVGKKQVQEKRQSRGIKR</sequence>
<name>A0A5J4QCZ5_9ZZZZ</name>
<accession>A0A5J4QCZ5</accession>
<dbReference type="Pfam" id="PF01807">
    <property type="entry name" value="Zn_ribbon_DnaG"/>
    <property type="match status" value="1"/>
</dbReference>
<protein>
    <submittedName>
        <fullName evidence="2">DNA primase</fullName>
        <ecNumber evidence="2">2.7.7.-</ecNumber>
    </submittedName>
</protein>
<keyword evidence="2" id="KW-0548">Nucleotidyltransferase</keyword>
<keyword evidence="2" id="KW-0808">Transferase</keyword>
<dbReference type="Gene3D" id="3.90.580.10">
    <property type="entry name" value="Zinc finger, CHC2-type domain"/>
    <property type="match status" value="1"/>
</dbReference>
<dbReference type="GO" id="GO:0003677">
    <property type="term" value="F:DNA binding"/>
    <property type="evidence" value="ECO:0007669"/>
    <property type="project" value="InterPro"/>
</dbReference>
<dbReference type="SUPFAM" id="SSF57783">
    <property type="entry name" value="Zinc beta-ribbon"/>
    <property type="match status" value="1"/>
</dbReference>
<evidence type="ECO:0000313" key="2">
    <source>
        <dbReference type="EMBL" id="KAA6318591.1"/>
    </source>
</evidence>
<gene>
    <name evidence="2" type="ORF">EZS27_031422</name>
</gene>
<dbReference type="EMBL" id="SNRY01004142">
    <property type="protein sequence ID" value="KAA6318591.1"/>
    <property type="molecule type" value="Genomic_DNA"/>
</dbReference>
<dbReference type="Gene3D" id="3.40.1360.10">
    <property type="match status" value="1"/>
</dbReference>
<dbReference type="InterPro" id="IPR036977">
    <property type="entry name" value="DNA_primase_Znf_CHC2"/>
</dbReference>
<dbReference type="GO" id="GO:0006260">
    <property type="term" value="P:DNA replication"/>
    <property type="evidence" value="ECO:0007669"/>
    <property type="project" value="InterPro"/>
</dbReference>
<dbReference type="GO" id="GO:0003899">
    <property type="term" value="F:DNA-directed RNA polymerase activity"/>
    <property type="evidence" value="ECO:0007669"/>
    <property type="project" value="InterPro"/>
</dbReference>